<organism evidence="1 2">
    <name type="scientific">Linderina macrospora</name>
    <dbReference type="NCBI Taxonomy" id="4868"/>
    <lineage>
        <taxon>Eukaryota</taxon>
        <taxon>Fungi</taxon>
        <taxon>Fungi incertae sedis</taxon>
        <taxon>Zoopagomycota</taxon>
        <taxon>Kickxellomycotina</taxon>
        <taxon>Kickxellomycetes</taxon>
        <taxon>Kickxellales</taxon>
        <taxon>Kickxellaceae</taxon>
        <taxon>Linderina</taxon>
    </lineage>
</organism>
<evidence type="ECO:0000313" key="2">
    <source>
        <dbReference type="Proteomes" id="UP001150603"/>
    </source>
</evidence>
<dbReference type="Proteomes" id="UP001150603">
    <property type="component" value="Unassembled WGS sequence"/>
</dbReference>
<protein>
    <submittedName>
        <fullName evidence="1">Factor activating pos9</fullName>
        <ecNumber evidence="1">2.7.4.3</ecNumber>
    </submittedName>
</protein>
<sequence length="72" mass="7914">MNSDDAPQSKPRSTPNLLITGTPGTGKTTTAEMVAMATGLKKITVGDLVKERNLHDGYNEEFDTYWLNEDKV</sequence>
<name>A0ACC1IY36_9FUNG</name>
<reference evidence="1" key="1">
    <citation type="submission" date="2022-07" db="EMBL/GenBank/DDBJ databases">
        <title>Phylogenomic reconstructions and comparative analyses of Kickxellomycotina fungi.</title>
        <authorList>
            <person name="Reynolds N.K."/>
            <person name="Stajich J.E."/>
            <person name="Barry K."/>
            <person name="Grigoriev I.V."/>
            <person name="Crous P."/>
            <person name="Smith M.E."/>
        </authorList>
    </citation>
    <scope>NUCLEOTIDE SEQUENCE</scope>
    <source>
        <strain evidence="1">NRRL 5244</strain>
    </source>
</reference>
<keyword evidence="1" id="KW-0808">Transferase</keyword>
<gene>
    <name evidence="1" type="primary">FAP7</name>
    <name evidence="1" type="ORF">FBU59_007120</name>
</gene>
<proteinExistence type="predicted"/>
<comment type="caution">
    <text evidence="1">The sequence shown here is derived from an EMBL/GenBank/DDBJ whole genome shotgun (WGS) entry which is preliminary data.</text>
</comment>
<evidence type="ECO:0000313" key="1">
    <source>
        <dbReference type="EMBL" id="KAJ1928573.1"/>
    </source>
</evidence>
<dbReference type="EMBL" id="JANBPW010006630">
    <property type="protein sequence ID" value="KAJ1928573.1"/>
    <property type="molecule type" value="Genomic_DNA"/>
</dbReference>
<dbReference type="EC" id="2.7.4.3" evidence="1"/>
<keyword evidence="2" id="KW-1185">Reference proteome</keyword>
<accession>A0ACC1IY36</accession>
<feature type="non-terminal residue" evidence="1">
    <location>
        <position position="72"/>
    </location>
</feature>